<dbReference type="AlphaFoldDB" id="A0A916KA72"/>
<dbReference type="PANTHER" id="PTHR43649:SF12">
    <property type="entry name" value="DIACETYLCHITOBIOSE BINDING PROTEIN DASA"/>
    <property type="match status" value="1"/>
</dbReference>
<dbReference type="Proteomes" id="UP000693672">
    <property type="component" value="Unassembled WGS sequence"/>
</dbReference>
<sequence length="445" mass="49270">MKMNMKVSGKVWFILSMIVVVMLNGCSKNENASSFTGQQTGKIPEASVVSTEPVTIRMFQSSTAITDEHFNSFFVEPVKKKYPNITLELVRGSNAKATEMVTAGEFPDFIFTGIGSIDFYKSLNLPIDLNPMIQKRNFNIGDFNPRIIDQFKVYSDHGELYAIPFLDNYSALWYNRDIFDRYGMAYPKDNMTWDDAIALAKQLSAKSSGEVTTLCPGAFNQFNTVLSLPVVDPKTNKAILETDKWKMLIDKFTAVHQIPGNACKGATPEAADFKAGKVAMAAINGGLMSELEELQKQGSMINWDMASYPTFAEAPGLRRRMDVTLLMLSSTSKHPEQVFQIMEAVSSREEQIKRTRLGRMTAFKDPALQKDFAADVKVAAGRNIQSIFKTQASAVPPFTKYNGPANSALDAAVNEVLKGTDMNSALRTANEKANQEIARMITSGQ</sequence>
<name>A0A916KA72_9BACL</name>
<protein>
    <recommendedName>
        <fullName evidence="3">Extracellular solute-binding protein</fullName>
    </recommendedName>
</protein>
<dbReference type="EMBL" id="CAJVAS010000048">
    <property type="protein sequence ID" value="CAG7649410.1"/>
    <property type="molecule type" value="Genomic_DNA"/>
</dbReference>
<gene>
    <name evidence="1" type="ORF">PAESOLCIP111_05861</name>
</gene>
<proteinExistence type="predicted"/>
<reference evidence="1" key="1">
    <citation type="submission" date="2021-06" db="EMBL/GenBank/DDBJ databases">
        <authorList>
            <person name="Criscuolo A."/>
        </authorList>
    </citation>
    <scope>NUCLEOTIDE SEQUENCE</scope>
    <source>
        <strain evidence="1">CIP111600</strain>
    </source>
</reference>
<dbReference type="InterPro" id="IPR006059">
    <property type="entry name" value="SBP"/>
</dbReference>
<evidence type="ECO:0008006" key="3">
    <source>
        <dbReference type="Google" id="ProtNLM"/>
    </source>
</evidence>
<comment type="caution">
    <text evidence="1">The sequence shown here is derived from an EMBL/GenBank/DDBJ whole genome shotgun (WGS) entry which is preliminary data.</text>
</comment>
<keyword evidence="2" id="KW-1185">Reference proteome</keyword>
<dbReference type="InterPro" id="IPR050490">
    <property type="entry name" value="Bact_solute-bd_prot1"/>
</dbReference>
<evidence type="ECO:0000313" key="2">
    <source>
        <dbReference type="Proteomes" id="UP000693672"/>
    </source>
</evidence>
<evidence type="ECO:0000313" key="1">
    <source>
        <dbReference type="EMBL" id="CAG7649410.1"/>
    </source>
</evidence>
<dbReference type="Pfam" id="PF01547">
    <property type="entry name" value="SBP_bac_1"/>
    <property type="match status" value="1"/>
</dbReference>
<accession>A0A916KA72</accession>
<organism evidence="1 2">
    <name type="scientific">Paenibacillus solanacearum</name>
    <dbReference type="NCBI Taxonomy" id="2048548"/>
    <lineage>
        <taxon>Bacteria</taxon>
        <taxon>Bacillati</taxon>
        <taxon>Bacillota</taxon>
        <taxon>Bacilli</taxon>
        <taxon>Bacillales</taxon>
        <taxon>Paenibacillaceae</taxon>
        <taxon>Paenibacillus</taxon>
    </lineage>
</organism>
<dbReference type="PANTHER" id="PTHR43649">
    <property type="entry name" value="ARABINOSE-BINDING PROTEIN-RELATED"/>
    <property type="match status" value="1"/>
</dbReference>